<feature type="compositionally biased region" description="Basic residues" evidence="1">
    <location>
        <begin position="62"/>
        <end position="74"/>
    </location>
</feature>
<feature type="region of interest" description="Disordered" evidence="1">
    <location>
        <begin position="31"/>
        <end position="74"/>
    </location>
</feature>
<protein>
    <submittedName>
        <fullName evidence="2">Uncharacterized protein</fullName>
    </submittedName>
</protein>
<evidence type="ECO:0000313" key="3">
    <source>
        <dbReference type="Proteomes" id="UP000299102"/>
    </source>
</evidence>
<proteinExistence type="predicted"/>
<organism evidence="2 3">
    <name type="scientific">Eumeta variegata</name>
    <name type="common">Bagworm moth</name>
    <name type="synonym">Eumeta japonica</name>
    <dbReference type="NCBI Taxonomy" id="151549"/>
    <lineage>
        <taxon>Eukaryota</taxon>
        <taxon>Metazoa</taxon>
        <taxon>Ecdysozoa</taxon>
        <taxon>Arthropoda</taxon>
        <taxon>Hexapoda</taxon>
        <taxon>Insecta</taxon>
        <taxon>Pterygota</taxon>
        <taxon>Neoptera</taxon>
        <taxon>Endopterygota</taxon>
        <taxon>Lepidoptera</taxon>
        <taxon>Glossata</taxon>
        <taxon>Ditrysia</taxon>
        <taxon>Tineoidea</taxon>
        <taxon>Psychidae</taxon>
        <taxon>Oiketicinae</taxon>
        <taxon>Eumeta</taxon>
    </lineage>
</organism>
<gene>
    <name evidence="2" type="ORF">EVAR_38293_1</name>
</gene>
<dbReference type="EMBL" id="BGZK01000497">
    <property type="protein sequence ID" value="GBP47181.1"/>
    <property type="molecule type" value="Genomic_DNA"/>
</dbReference>
<comment type="caution">
    <text evidence="2">The sequence shown here is derived from an EMBL/GenBank/DDBJ whole genome shotgun (WGS) entry which is preliminary data.</text>
</comment>
<accession>A0A4C1W7Y1</accession>
<evidence type="ECO:0000256" key="1">
    <source>
        <dbReference type="SAM" id="MobiDB-lite"/>
    </source>
</evidence>
<sequence length="74" mass="8118">MDPDIRPSNTACGALQERVPLVLRYAAVDYVASSSENGPPRRPRHNVDVGRDSAPAHQAAPARRHTPHFHTGRL</sequence>
<reference evidence="2 3" key="1">
    <citation type="journal article" date="2019" name="Commun. Biol.">
        <title>The bagworm genome reveals a unique fibroin gene that provides high tensile strength.</title>
        <authorList>
            <person name="Kono N."/>
            <person name="Nakamura H."/>
            <person name="Ohtoshi R."/>
            <person name="Tomita M."/>
            <person name="Numata K."/>
            <person name="Arakawa K."/>
        </authorList>
    </citation>
    <scope>NUCLEOTIDE SEQUENCE [LARGE SCALE GENOMIC DNA]</scope>
</reference>
<dbReference type="AlphaFoldDB" id="A0A4C1W7Y1"/>
<keyword evidence="3" id="KW-1185">Reference proteome</keyword>
<evidence type="ECO:0000313" key="2">
    <source>
        <dbReference type="EMBL" id="GBP47181.1"/>
    </source>
</evidence>
<dbReference type="Proteomes" id="UP000299102">
    <property type="component" value="Unassembled WGS sequence"/>
</dbReference>
<name>A0A4C1W7Y1_EUMVA</name>